<dbReference type="EMBL" id="JBHRZH010000001">
    <property type="protein sequence ID" value="MFC3759411.1"/>
    <property type="molecule type" value="Genomic_DNA"/>
</dbReference>
<feature type="domain" description="NAD-dependent epimerase/dehydratase" evidence="1">
    <location>
        <begin position="3"/>
        <end position="228"/>
    </location>
</feature>
<dbReference type="SUPFAM" id="SSF51735">
    <property type="entry name" value="NAD(P)-binding Rossmann-fold domains"/>
    <property type="match status" value="1"/>
</dbReference>
<dbReference type="InterPro" id="IPR051783">
    <property type="entry name" value="NAD(P)-dependent_oxidoreduct"/>
</dbReference>
<dbReference type="Pfam" id="PF01370">
    <property type="entry name" value="Epimerase"/>
    <property type="match status" value="1"/>
</dbReference>
<reference evidence="3" key="1">
    <citation type="journal article" date="2019" name="Int. J. Syst. Evol. Microbiol.">
        <title>The Global Catalogue of Microorganisms (GCM) 10K type strain sequencing project: providing services to taxonomists for standard genome sequencing and annotation.</title>
        <authorList>
            <consortium name="The Broad Institute Genomics Platform"/>
            <consortium name="The Broad Institute Genome Sequencing Center for Infectious Disease"/>
            <person name="Wu L."/>
            <person name="Ma J."/>
        </authorList>
    </citation>
    <scope>NUCLEOTIDE SEQUENCE [LARGE SCALE GENOMIC DNA]</scope>
    <source>
        <strain evidence="3">CGMCC 4.7241</strain>
    </source>
</reference>
<accession>A0ABV7Y496</accession>
<dbReference type="Proteomes" id="UP001595699">
    <property type="component" value="Unassembled WGS sequence"/>
</dbReference>
<organism evidence="2 3">
    <name type="scientific">Tenggerimyces flavus</name>
    <dbReference type="NCBI Taxonomy" id="1708749"/>
    <lineage>
        <taxon>Bacteria</taxon>
        <taxon>Bacillati</taxon>
        <taxon>Actinomycetota</taxon>
        <taxon>Actinomycetes</taxon>
        <taxon>Propionibacteriales</taxon>
        <taxon>Nocardioidaceae</taxon>
        <taxon>Tenggerimyces</taxon>
    </lineage>
</organism>
<name>A0ABV7Y496_9ACTN</name>
<sequence length="312" mass="32824">MRIFLAGATGVVGRYLAPALIERGHEVVGTTRSSAKVESLRASGVEPVVVDGLDADGVLRAVSKSKPDVVVHQLTGLGTGADFKHFDRSFAETNKLRTRGTDNLLAAARASGAGRFVAQSFTSWPFPRTGGPAKTEADPLDPSPIAASRESYAAIVHVEEVVAGASDLAGVALRYGGFYGPGTSLGRDGEITEMVRSRKLPLVGSGEGVWSFIHIADVASATVCAIEGSATGIFHIVDDEPAPVRVWLPYLASALGAKPPLKVPAFVAKLLIGEMGVAMMTQIRGASNAKAKRELGWQLTYPSWREGFRTGL</sequence>
<dbReference type="Gene3D" id="3.40.50.720">
    <property type="entry name" value="NAD(P)-binding Rossmann-like Domain"/>
    <property type="match status" value="1"/>
</dbReference>
<dbReference type="PANTHER" id="PTHR48079">
    <property type="entry name" value="PROTEIN YEEZ"/>
    <property type="match status" value="1"/>
</dbReference>
<dbReference type="InterPro" id="IPR036291">
    <property type="entry name" value="NAD(P)-bd_dom_sf"/>
</dbReference>
<dbReference type="InterPro" id="IPR001509">
    <property type="entry name" value="Epimerase_deHydtase"/>
</dbReference>
<dbReference type="RefSeq" id="WP_205122194.1">
    <property type="nucleotide sequence ID" value="NZ_JAFBCM010000001.1"/>
</dbReference>
<evidence type="ECO:0000259" key="1">
    <source>
        <dbReference type="Pfam" id="PF01370"/>
    </source>
</evidence>
<evidence type="ECO:0000313" key="3">
    <source>
        <dbReference type="Proteomes" id="UP001595699"/>
    </source>
</evidence>
<protein>
    <submittedName>
        <fullName evidence="2">NAD-dependent epimerase/dehydratase family protein</fullName>
    </submittedName>
</protein>
<proteinExistence type="predicted"/>
<gene>
    <name evidence="2" type="ORF">ACFOUW_01035</name>
</gene>
<dbReference type="PANTHER" id="PTHR48079:SF6">
    <property type="entry name" value="NAD(P)-BINDING DOMAIN-CONTAINING PROTEIN-RELATED"/>
    <property type="match status" value="1"/>
</dbReference>
<keyword evidence="3" id="KW-1185">Reference proteome</keyword>
<evidence type="ECO:0000313" key="2">
    <source>
        <dbReference type="EMBL" id="MFC3759411.1"/>
    </source>
</evidence>
<comment type="caution">
    <text evidence="2">The sequence shown here is derived from an EMBL/GenBank/DDBJ whole genome shotgun (WGS) entry which is preliminary data.</text>
</comment>